<dbReference type="EMBL" id="JANBUP010002263">
    <property type="protein sequence ID" value="KAJ2801131.1"/>
    <property type="molecule type" value="Genomic_DNA"/>
</dbReference>
<comment type="caution">
    <text evidence="1">The sequence shown here is derived from an EMBL/GenBank/DDBJ whole genome shotgun (WGS) entry which is preliminary data.</text>
</comment>
<sequence>MQVPAADDKSCPEPIPAKHEFFCSACGTLCVLRQKIDVGATSGDGRSAAAGSGPSSGPPENVYCCGECEVAGMSHVATVSRVNDILAKLPHGWDLADDDNDADALLMVDDDEASYSVAAPATTSKFEDIAKSLSQYHLQQQQRRSIAFDGAPGGSGANGLGNDDNDGNGDEDNTDAEATDELVLDWVWSAIRPLELTCAPASRFSAGNNIEDAGTHAELAGTSGTLVQLPDRTDEMIEEELDQRLVVGKLLADVTRMFLRDLVAAADQTMRKNQAARVSDSEPNGSLADAETKRRLLMLTPLHVLAAVKQDPEAFDVCSNAFLADGL</sequence>
<gene>
    <name evidence="1" type="ORF">H4S07_005012</name>
</gene>
<protein>
    <submittedName>
        <fullName evidence="1">Uncharacterized protein</fullName>
    </submittedName>
</protein>
<dbReference type="Proteomes" id="UP001140096">
    <property type="component" value="Unassembled WGS sequence"/>
</dbReference>
<keyword evidence="2" id="KW-1185">Reference proteome</keyword>
<name>A0ACC1L491_9FUNG</name>
<reference evidence="1" key="1">
    <citation type="submission" date="2022-07" db="EMBL/GenBank/DDBJ databases">
        <title>Phylogenomic reconstructions and comparative analyses of Kickxellomycotina fungi.</title>
        <authorList>
            <person name="Reynolds N.K."/>
            <person name="Stajich J.E."/>
            <person name="Barry K."/>
            <person name="Grigoriev I.V."/>
            <person name="Crous P."/>
            <person name="Smith M.E."/>
        </authorList>
    </citation>
    <scope>NUCLEOTIDE SEQUENCE</scope>
    <source>
        <strain evidence="1">CBS 102833</strain>
    </source>
</reference>
<proteinExistence type="predicted"/>
<evidence type="ECO:0000313" key="1">
    <source>
        <dbReference type="EMBL" id="KAJ2801131.1"/>
    </source>
</evidence>
<accession>A0ACC1L491</accession>
<organism evidence="1 2">
    <name type="scientific">Coemansia furcata</name>
    <dbReference type="NCBI Taxonomy" id="417177"/>
    <lineage>
        <taxon>Eukaryota</taxon>
        <taxon>Fungi</taxon>
        <taxon>Fungi incertae sedis</taxon>
        <taxon>Zoopagomycota</taxon>
        <taxon>Kickxellomycotina</taxon>
        <taxon>Kickxellomycetes</taxon>
        <taxon>Kickxellales</taxon>
        <taxon>Kickxellaceae</taxon>
        <taxon>Coemansia</taxon>
    </lineage>
</organism>
<evidence type="ECO:0000313" key="2">
    <source>
        <dbReference type="Proteomes" id="UP001140096"/>
    </source>
</evidence>